<evidence type="ECO:0000256" key="6">
    <source>
        <dbReference type="ARBA" id="ARBA00023328"/>
    </source>
</evidence>
<organism evidence="10 11">
    <name type="scientific">Acanthamoeba castellanii (strain ATCC 30010 / Neff)</name>
    <dbReference type="NCBI Taxonomy" id="1257118"/>
    <lineage>
        <taxon>Eukaryota</taxon>
        <taxon>Amoebozoa</taxon>
        <taxon>Discosea</taxon>
        <taxon>Longamoebia</taxon>
        <taxon>Centramoebida</taxon>
        <taxon>Acanthamoebidae</taxon>
        <taxon>Acanthamoeba</taxon>
    </lineage>
</organism>
<sequence length="854" mass="94974">MKRSAPSSSSSASSRTASASSQRPRLPPSPERETVYEGTKYVRAYSASLVKIDGREYSFEEIRAARHAYVEHASIDHRDAEAIKSREFTRKRWRESELEKQRQSAKMAEERRQLDEQRRSMEEMKREIEETKRRLDEQVKAAAAAEEEARRARLLRPRVLPLFADGADDGAPRDETTSLTAALRGGFLQDAAPSRESLAGVGGGRHAHGDAPPTPTVTMNTRAAMANVMSMFSGDFDDDTRALGDATLSSIPIEDRENAAPARSRGASGRSAAAKSAQTPGAVAPARKGLGLAVQPTKKTNREVLQEELAAKENRQAAANVPRFEPAHNKRTYGDAVREVIAARNQGEEPDEITSNLSWDDTGLLPAGALAQAPSAGGFQIYEDEQGSPVPLKQQGAGALRPPKLDFAVFDDGAQEGDGADTTSLLTLPVLQKPQAASFAIFSDFDDNPPASSTAQATGGGGGGKRQPADERLGQVKQKASVVDPWLLSEEKRLLQLLGDKVTRYPNFFDCRPEKAPGRNILKVPRGRRVSSVAEPQLELPEVCIEVEERVGEGAFATVFKVDIIECSFIDLEGGETNAALKVLNEPSLWEWYIHHQILERIPRNLHHNFVRFHSIHMYSDKALTLMQFSDGTLQDAMNCFHKMNKRMDEPLIIYYTLEMLKIIEILHGAGIIHGDIKPDNFLIKNNPGVELDDWGSGSAGWDGKGLVLIDYGRSIDTRLYPEGTVFNSGNHVEGFKCTEMTEGRPWTYQADLFGICGVVHCLLHGNFIDVIRDPRTKDLMPKMPFKRYHQADLWRPLFRDFLNITDCNNIPDVSQHRRRFEEHLKKNPPKAKTIKTLLARQNILMFERDKKQK</sequence>
<dbReference type="Gene3D" id="1.10.510.10">
    <property type="entry name" value="Transferase(Phosphotransferase) domain 1"/>
    <property type="match status" value="1"/>
</dbReference>
<feature type="region of interest" description="Disordered" evidence="8">
    <location>
        <begin position="195"/>
        <end position="216"/>
    </location>
</feature>
<keyword evidence="5 7" id="KW-0067">ATP-binding</keyword>
<dbReference type="InterPro" id="IPR015661">
    <property type="entry name" value="Bub1/Mad3"/>
</dbReference>
<gene>
    <name evidence="10" type="ORF">ACA1_094950</name>
</gene>
<dbReference type="GO" id="GO:0005524">
    <property type="term" value="F:ATP binding"/>
    <property type="evidence" value="ECO:0007669"/>
    <property type="project" value="UniProtKB-UniRule"/>
</dbReference>
<dbReference type="GO" id="GO:0051754">
    <property type="term" value="P:meiotic sister chromatid cohesion, centromeric"/>
    <property type="evidence" value="ECO:0007669"/>
    <property type="project" value="TreeGrafter"/>
</dbReference>
<dbReference type="STRING" id="1257118.L8GIH2"/>
<dbReference type="RefSeq" id="XP_004334898.1">
    <property type="nucleotide sequence ID" value="XM_004334850.1"/>
</dbReference>
<feature type="domain" description="Protein kinase" evidence="9">
    <location>
        <begin position="545"/>
        <end position="845"/>
    </location>
</feature>
<dbReference type="GO" id="GO:0000776">
    <property type="term" value="C:kinetochore"/>
    <property type="evidence" value="ECO:0007669"/>
    <property type="project" value="UniProtKB-KW"/>
</dbReference>
<evidence type="ECO:0000313" key="10">
    <source>
        <dbReference type="EMBL" id="ELR12885.1"/>
    </source>
</evidence>
<dbReference type="SMART" id="SM00220">
    <property type="entry name" value="S_TKc"/>
    <property type="match status" value="1"/>
</dbReference>
<dbReference type="EMBL" id="KB008103">
    <property type="protein sequence ID" value="ELR12885.1"/>
    <property type="molecule type" value="Genomic_DNA"/>
</dbReference>
<dbReference type="PROSITE" id="PS00107">
    <property type="entry name" value="PROTEIN_KINASE_ATP"/>
    <property type="match status" value="1"/>
</dbReference>
<keyword evidence="6" id="KW-0137">Centromere</keyword>
<feature type="compositionally biased region" description="Low complexity" evidence="8">
    <location>
        <begin position="259"/>
        <end position="277"/>
    </location>
</feature>
<keyword evidence="2" id="KW-0158">Chromosome</keyword>
<keyword evidence="4" id="KW-0995">Kinetochore</keyword>
<dbReference type="OrthoDB" id="248495at2759"/>
<feature type="region of interest" description="Disordered" evidence="8">
    <location>
        <begin position="442"/>
        <end position="475"/>
    </location>
</feature>
<dbReference type="KEGG" id="acan:ACA1_094950"/>
<proteinExistence type="predicted"/>
<dbReference type="PROSITE" id="PS50011">
    <property type="entry name" value="PROTEIN_KINASE_DOM"/>
    <property type="match status" value="1"/>
</dbReference>
<protein>
    <submittedName>
        <fullName evidence="10">Protein kinase domain containing protein</fullName>
    </submittedName>
</protein>
<dbReference type="PANTHER" id="PTHR14030">
    <property type="entry name" value="MITOTIC CHECKPOINT SERINE/THREONINE-PROTEIN KINASE BUB1"/>
    <property type="match status" value="1"/>
</dbReference>
<accession>L8GIH2</accession>
<keyword evidence="10" id="KW-0808">Transferase</keyword>
<keyword evidence="10" id="KW-0418">Kinase</keyword>
<evidence type="ECO:0000256" key="2">
    <source>
        <dbReference type="ARBA" id="ARBA00022454"/>
    </source>
</evidence>
<evidence type="ECO:0000256" key="1">
    <source>
        <dbReference type="ARBA" id="ARBA00004629"/>
    </source>
</evidence>
<comment type="subcellular location">
    <subcellularLocation>
        <location evidence="1">Chromosome</location>
        <location evidence="1">Centromere</location>
        <location evidence="1">Kinetochore</location>
    </subcellularLocation>
</comment>
<evidence type="ECO:0000256" key="5">
    <source>
        <dbReference type="ARBA" id="ARBA00022840"/>
    </source>
</evidence>
<evidence type="ECO:0000313" key="11">
    <source>
        <dbReference type="Proteomes" id="UP000011083"/>
    </source>
</evidence>
<dbReference type="GO" id="GO:0007094">
    <property type="term" value="P:mitotic spindle assembly checkpoint signaling"/>
    <property type="evidence" value="ECO:0007669"/>
    <property type="project" value="InterPro"/>
</dbReference>
<dbReference type="Proteomes" id="UP000011083">
    <property type="component" value="Unassembled WGS sequence"/>
</dbReference>
<evidence type="ECO:0000256" key="8">
    <source>
        <dbReference type="SAM" id="MobiDB-lite"/>
    </source>
</evidence>
<feature type="binding site" evidence="7">
    <location>
        <position position="582"/>
    </location>
    <ligand>
        <name>ATP</name>
        <dbReference type="ChEBI" id="CHEBI:30616"/>
    </ligand>
</feature>
<evidence type="ECO:0000256" key="7">
    <source>
        <dbReference type="PROSITE-ProRule" id="PRU10141"/>
    </source>
</evidence>
<dbReference type="GO" id="GO:0032991">
    <property type="term" value="C:protein-containing complex"/>
    <property type="evidence" value="ECO:0007669"/>
    <property type="project" value="UniProtKB-ARBA"/>
</dbReference>
<dbReference type="InterPro" id="IPR017441">
    <property type="entry name" value="Protein_kinase_ATP_BS"/>
</dbReference>
<dbReference type="PANTHER" id="PTHR14030:SF4">
    <property type="entry name" value="BUB1 KINASE, ISOFORM A-RELATED"/>
    <property type="match status" value="1"/>
</dbReference>
<feature type="region of interest" description="Disordered" evidence="8">
    <location>
        <begin position="1"/>
        <end position="38"/>
    </location>
</feature>
<feature type="compositionally biased region" description="Low complexity" evidence="8">
    <location>
        <begin position="1"/>
        <end position="24"/>
    </location>
</feature>
<dbReference type="InterPro" id="IPR011009">
    <property type="entry name" value="Kinase-like_dom_sf"/>
</dbReference>
<feature type="region of interest" description="Disordered" evidence="8">
    <location>
        <begin position="248"/>
        <end position="293"/>
    </location>
</feature>
<feature type="region of interest" description="Disordered" evidence="8">
    <location>
        <begin position="95"/>
        <end position="120"/>
    </location>
</feature>
<dbReference type="GO" id="GO:0004672">
    <property type="term" value="F:protein kinase activity"/>
    <property type="evidence" value="ECO:0007669"/>
    <property type="project" value="InterPro"/>
</dbReference>
<keyword evidence="11" id="KW-1185">Reference proteome</keyword>
<dbReference type="InterPro" id="IPR000719">
    <property type="entry name" value="Prot_kinase_dom"/>
</dbReference>
<dbReference type="Pfam" id="PF00069">
    <property type="entry name" value="Pkinase"/>
    <property type="match status" value="1"/>
</dbReference>
<dbReference type="VEuPathDB" id="AmoebaDB:ACA1_094950"/>
<dbReference type="InterPro" id="IPR008271">
    <property type="entry name" value="Ser/Thr_kinase_AS"/>
</dbReference>
<reference evidence="10 11" key="1">
    <citation type="journal article" date="2013" name="Genome Biol.">
        <title>Genome of Acanthamoeba castellanii highlights extensive lateral gene transfer and early evolution of tyrosine kinase signaling.</title>
        <authorList>
            <person name="Clarke M."/>
            <person name="Lohan A.J."/>
            <person name="Liu B."/>
            <person name="Lagkouvardos I."/>
            <person name="Roy S."/>
            <person name="Zafar N."/>
            <person name="Bertelli C."/>
            <person name="Schilde C."/>
            <person name="Kianianmomeni A."/>
            <person name="Burglin T.R."/>
            <person name="Frech C."/>
            <person name="Turcotte B."/>
            <person name="Kopec K.O."/>
            <person name="Synnott J.M."/>
            <person name="Choo C."/>
            <person name="Paponov I."/>
            <person name="Finkler A."/>
            <person name="Soon Heng Tan C."/>
            <person name="Hutchins A.P."/>
            <person name="Weinmeier T."/>
            <person name="Rattei T."/>
            <person name="Chu J.S."/>
            <person name="Gimenez G."/>
            <person name="Irimia M."/>
            <person name="Rigden D.J."/>
            <person name="Fitzpatrick D.A."/>
            <person name="Lorenzo-Morales J."/>
            <person name="Bateman A."/>
            <person name="Chiu C.H."/>
            <person name="Tang P."/>
            <person name="Hegemann P."/>
            <person name="Fromm H."/>
            <person name="Raoult D."/>
            <person name="Greub G."/>
            <person name="Miranda-Saavedra D."/>
            <person name="Chen N."/>
            <person name="Nash P."/>
            <person name="Ginger M.L."/>
            <person name="Horn M."/>
            <person name="Schaap P."/>
            <person name="Caler L."/>
            <person name="Loftus B."/>
        </authorList>
    </citation>
    <scope>NUCLEOTIDE SEQUENCE [LARGE SCALE GENOMIC DNA]</scope>
    <source>
        <strain evidence="10 11">Neff</strain>
    </source>
</reference>
<keyword evidence="3 7" id="KW-0547">Nucleotide-binding</keyword>
<evidence type="ECO:0000259" key="9">
    <source>
        <dbReference type="PROSITE" id="PS50011"/>
    </source>
</evidence>
<name>L8GIH2_ACACF</name>
<dbReference type="GeneID" id="14913540"/>
<dbReference type="SUPFAM" id="SSF56112">
    <property type="entry name" value="Protein kinase-like (PK-like)"/>
    <property type="match status" value="1"/>
</dbReference>
<evidence type="ECO:0000256" key="4">
    <source>
        <dbReference type="ARBA" id="ARBA00022838"/>
    </source>
</evidence>
<dbReference type="AlphaFoldDB" id="L8GIH2"/>
<evidence type="ECO:0000256" key="3">
    <source>
        <dbReference type="ARBA" id="ARBA00022741"/>
    </source>
</evidence>
<dbReference type="PROSITE" id="PS00108">
    <property type="entry name" value="PROTEIN_KINASE_ST"/>
    <property type="match status" value="1"/>
</dbReference>